<evidence type="ECO:0000313" key="2">
    <source>
        <dbReference type="EMBL" id="GAV67223.1"/>
    </source>
</evidence>
<comment type="caution">
    <text evidence="2">The sequence shown here is derived from an EMBL/GenBank/DDBJ whole genome shotgun (WGS) entry which is preliminary data.</text>
</comment>
<dbReference type="InParanoid" id="A0A1Q3BHH6"/>
<dbReference type="PROSITE" id="PS00141">
    <property type="entry name" value="ASP_PROTEASE"/>
    <property type="match status" value="1"/>
</dbReference>
<accession>A0A1Q3BHH6</accession>
<dbReference type="GO" id="GO:0004190">
    <property type="term" value="F:aspartic-type endopeptidase activity"/>
    <property type="evidence" value="ECO:0007669"/>
    <property type="project" value="InterPro"/>
</dbReference>
<protein>
    <submittedName>
        <fullName evidence="2">Chromo domain-containing protein/gag-asp_proteas domain-containing protein</fullName>
    </submittedName>
</protein>
<dbReference type="SUPFAM" id="SSF54160">
    <property type="entry name" value="Chromo domain-like"/>
    <property type="match status" value="1"/>
</dbReference>
<reference evidence="3" key="1">
    <citation type="submission" date="2016-04" db="EMBL/GenBank/DDBJ databases">
        <title>Cephalotus genome sequencing.</title>
        <authorList>
            <person name="Fukushima K."/>
            <person name="Hasebe M."/>
            <person name="Fang X."/>
        </authorList>
    </citation>
    <scope>NUCLEOTIDE SEQUENCE [LARGE SCALE GENOMIC DNA]</scope>
    <source>
        <strain evidence="3">cv. St1</strain>
    </source>
</reference>
<dbReference type="Pfam" id="PF24626">
    <property type="entry name" value="SH3_Tf2-1"/>
    <property type="match status" value="1"/>
</dbReference>
<dbReference type="PANTHER" id="PTHR46148:SF52">
    <property type="entry name" value="OS04G0603800 PROTEIN"/>
    <property type="match status" value="1"/>
</dbReference>
<dbReference type="GO" id="GO:0006508">
    <property type="term" value="P:proteolysis"/>
    <property type="evidence" value="ECO:0007669"/>
    <property type="project" value="InterPro"/>
</dbReference>
<organism evidence="2 3">
    <name type="scientific">Cephalotus follicularis</name>
    <name type="common">Albany pitcher plant</name>
    <dbReference type="NCBI Taxonomy" id="3775"/>
    <lineage>
        <taxon>Eukaryota</taxon>
        <taxon>Viridiplantae</taxon>
        <taxon>Streptophyta</taxon>
        <taxon>Embryophyta</taxon>
        <taxon>Tracheophyta</taxon>
        <taxon>Spermatophyta</taxon>
        <taxon>Magnoliopsida</taxon>
        <taxon>eudicotyledons</taxon>
        <taxon>Gunneridae</taxon>
        <taxon>Pentapetalae</taxon>
        <taxon>rosids</taxon>
        <taxon>fabids</taxon>
        <taxon>Oxalidales</taxon>
        <taxon>Cephalotaceae</taxon>
        <taxon>Cephalotus</taxon>
    </lineage>
</organism>
<sequence>CFLCDGPYRANECPKKGRLTALIQEDDQRREEAKIGSLQFLNAVKAKVHVPKDAPDGTMYMETIIEGQPIKALVDTGATNNFISKDMAKRLCLKAYRGGGYIKVVNSKAKPLIGLAKDVGMKVGYWDGSVSLSIIPMDDYDLVLGMEFMDQVKAIHIPYANSLCILEEGKTCMVPCTRSNKGTKTLSAMQLDKSLKRNEETYLAALVENGPEADPKPKDLPMQVEKVLEDFHNVTPIESPKKLLPRWEVDHHIELITGQQPFTPNVVATWYTGSSPVAYKIAKTWQEQSDITYAYLEKANKHMKKRADKKRKPQEFQNGDLVLIKLQPQNYKAFRSLHKGLVRRYEGPFLIVRKVGKVAYMVELPPKLKLHPVFHISLLKPYHSDKENPDRGESKRAPPIVTTSYEKEVEYIITERIVRKKRVPSYTEFLVKWKGLPKNEAS</sequence>
<name>A0A1Q3BHH6_CEPFO</name>
<dbReference type="AlphaFoldDB" id="A0A1Q3BHH6"/>
<dbReference type="InterPro" id="IPR016197">
    <property type="entry name" value="Chromo-like_dom_sf"/>
</dbReference>
<dbReference type="CDD" id="cd00303">
    <property type="entry name" value="retropepsin_like"/>
    <property type="match status" value="1"/>
</dbReference>
<dbReference type="PROSITE" id="PS50013">
    <property type="entry name" value="CHROMO_2"/>
    <property type="match status" value="1"/>
</dbReference>
<dbReference type="InterPro" id="IPR000953">
    <property type="entry name" value="Chromo/chromo_shadow_dom"/>
</dbReference>
<dbReference type="InterPro" id="IPR001969">
    <property type="entry name" value="Aspartic_peptidase_AS"/>
</dbReference>
<dbReference type="Proteomes" id="UP000187406">
    <property type="component" value="Unassembled WGS sequence"/>
</dbReference>
<dbReference type="OrthoDB" id="2020640at2759"/>
<dbReference type="InterPro" id="IPR021109">
    <property type="entry name" value="Peptidase_aspartic_dom_sf"/>
</dbReference>
<keyword evidence="3" id="KW-1185">Reference proteome</keyword>
<dbReference type="STRING" id="3775.A0A1Q3BHH6"/>
<feature type="domain" description="Chromo" evidence="1">
    <location>
        <begin position="407"/>
        <end position="442"/>
    </location>
</feature>
<evidence type="ECO:0000259" key="1">
    <source>
        <dbReference type="PROSITE" id="PS50013"/>
    </source>
</evidence>
<dbReference type="Gene3D" id="2.40.70.10">
    <property type="entry name" value="Acid Proteases"/>
    <property type="match status" value="1"/>
</dbReference>
<dbReference type="InterPro" id="IPR056924">
    <property type="entry name" value="SH3_Tf2-1"/>
</dbReference>
<feature type="non-terminal residue" evidence="2">
    <location>
        <position position="1"/>
    </location>
</feature>
<dbReference type="Pfam" id="PF00385">
    <property type="entry name" value="Chromo"/>
    <property type="match status" value="1"/>
</dbReference>
<dbReference type="EMBL" id="BDDD01000529">
    <property type="protein sequence ID" value="GAV67223.1"/>
    <property type="molecule type" value="Genomic_DNA"/>
</dbReference>
<dbReference type="CDD" id="cd00024">
    <property type="entry name" value="CD_CSD"/>
    <property type="match status" value="1"/>
</dbReference>
<evidence type="ECO:0000313" key="3">
    <source>
        <dbReference type="Proteomes" id="UP000187406"/>
    </source>
</evidence>
<dbReference type="Gene3D" id="2.40.50.40">
    <property type="match status" value="1"/>
</dbReference>
<gene>
    <name evidence="2" type="ORF">CFOL_v3_10731</name>
</gene>
<proteinExistence type="predicted"/>
<dbReference type="SUPFAM" id="SSF50630">
    <property type="entry name" value="Acid proteases"/>
    <property type="match status" value="1"/>
</dbReference>
<dbReference type="InterPro" id="IPR023780">
    <property type="entry name" value="Chromo_domain"/>
</dbReference>
<dbReference type="PANTHER" id="PTHR46148">
    <property type="entry name" value="CHROMO DOMAIN-CONTAINING PROTEIN"/>
    <property type="match status" value="1"/>
</dbReference>
<dbReference type="Pfam" id="PF13975">
    <property type="entry name" value="gag-asp_proteas"/>
    <property type="match status" value="1"/>
</dbReference>